<dbReference type="OrthoDB" id="294730at2759"/>
<proteinExistence type="predicted"/>
<evidence type="ECO:0000256" key="5">
    <source>
        <dbReference type="SAM" id="Phobius"/>
    </source>
</evidence>
<feature type="transmembrane region" description="Helical" evidence="5">
    <location>
        <begin position="127"/>
        <end position="149"/>
    </location>
</feature>
<keyword evidence="8" id="KW-1185">Reference proteome</keyword>
<feature type="transmembrane region" description="Helical" evidence="5">
    <location>
        <begin position="193"/>
        <end position="212"/>
    </location>
</feature>
<feature type="non-terminal residue" evidence="7">
    <location>
        <position position="242"/>
    </location>
</feature>
<keyword evidence="2 5" id="KW-0812">Transmembrane</keyword>
<evidence type="ECO:0000256" key="2">
    <source>
        <dbReference type="ARBA" id="ARBA00022692"/>
    </source>
</evidence>
<accession>A0A8T9BVY6</accession>
<feature type="domain" description="Amino acid transporter transmembrane" evidence="6">
    <location>
        <begin position="49"/>
        <end position="209"/>
    </location>
</feature>
<dbReference type="AlphaFoldDB" id="A0A8T9BVY6"/>
<name>A0A8T9BVY6_9HELO</name>
<dbReference type="Proteomes" id="UP000469558">
    <property type="component" value="Unassembled WGS sequence"/>
</dbReference>
<comment type="caution">
    <text evidence="7">The sequence shown here is derived from an EMBL/GenBank/DDBJ whole genome shotgun (WGS) entry which is preliminary data.</text>
</comment>
<dbReference type="EMBL" id="QGMK01002918">
    <property type="protein sequence ID" value="TVY55266.1"/>
    <property type="molecule type" value="Genomic_DNA"/>
</dbReference>
<feature type="transmembrane region" description="Helical" evidence="5">
    <location>
        <begin position="79"/>
        <end position="97"/>
    </location>
</feature>
<reference evidence="7 8" key="1">
    <citation type="submission" date="2018-05" db="EMBL/GenBank/DDBJ databases">
        <title>Genome sequencing and assembly of the regulated plant pathogen Lachnellula willkommii and related sister species for the development of diagnostic species identification markers.</title>
        <authorList>
            <person name="Giroux E."/>
            <person name="Bilodeau G."/>
        </authorList>
    </citation>
    <scope>NUCLEOTIDE SEQUENCE [LARGE SCALE GENOMIC DNA]</scope>
    <source>
        <strain evidence="7 8">CBS 268.59</strain>
    </source>
</reference>
<gene>
    <name evidence="7" type="primary">mtr_2</name>
    <name evidence="7" type="ORF">LSUE1_G009865</name>
</gene>
<keyword evidence="3 5" id="KW-1133">Transmembrane helix</keyword>
<protein>
    <submittedName>
        <fullName evidence="7">N amino acid transport system protein</fullName>
    </submittedName>
</protein>
<evidence type="ECO:0000256" key="1">
    <source>
        <dbReference type="ARBA" id="ARBA00004370"/>
    </source>
</evidence>
<sequence length="242" mass="26615">MSLPAYLPDKKNEHVSSYAAGDALESDTEGSLINALVLEDHQHDISLRTMSWQKAAWLLCGDQVCLAIMAQTWSLSVLGWVPGLITMIAAGILFWITSMTMHKYIMKNPQIKDICDFGYYVFGKNRLAYEFSGFMLLANNILLIGFHVLTGAKILNTLSDHSLCTVVFSVIVMIMGIVMSVPRTLKHVSFMSMGSAACMGLAILLFLIFSGIEPAPLYGYGGDYPTDGLVHTYAFPLPGTTW</sequence>
<evidence type="ECO:0000256" key="3">
    <source>
        <dbReference type="ARBA" id="ARBA00022989"/>
    </source>
</evidence>
<dbReference type="Pfam" id="PF01490">
    <property type="entry name" value="Aa_trans"/>
    <property type="match status" value="1"/>
</dbReference>
<dbReference type="InterPro" id="IPR013057">
    <property type="entry name" value="AA_transpt_TM"/>
</dbReference>
<keyword evidence="4 5" id="KW-0472">Membrane</keyword>
<organism evidence="7 8">
    <name type="scientific">Lachnellula suecica</name>
    <dbReference type="NCBI Taxonomy" id="602035"/>
    <lineage>
        <taxon>Eukaryota</taxon>
        <taxon>Fungi</taxon>
        <taxon>Dikarya</taxon>
        <taxon>Ascomycota</taxon>
        <taxon>Pezizomycotina</taxon>
        <taxon>Leotiomycetes</taxon>
        <taxon>Helotiales</taxon>
        <taxon>Lachnaceae</taxon>
        <taxon>Lachnellula</taxon>
    </lineage>
</organism>
<comment type="subcellular location">
    <subcellularLocation>
        <location evidence="1">Membrane</location>
    </subcellularLocation>
</comment>
<evidence type="ECO:0000256" key="4">
    <source>
        <dbReference type="ARBA" id="ARBA00023136"/>
    </source>
</evidence>
<evidence type="ECO:0000313" key="8">
    <source>
        <dbReference type="Proteomes" id="UP000469558"/>
    </source>
</evidence>
<evidence type="ECO:0000313" key="7">
    <source>
        <dbReference type="EMBL" id="TVY55266.1"/>
    </source>
</evidence>
<dbReference type="GO" id="GO:0016020">
    <property type="term" value="C:membrane"/>
    <property type="evidence" value="ECO:0007669"/>
    <property type="project" value="UniProtKB-SubCell"/>
</dbReference>
<feature type="transmembrane region" description="Helical" evidence="5">
    <location>
        <begin position="161"/>
        <end position="181"/>
    </location>
</feature>
<evidence type="ECO:0000259" key="6">
    <source>
        <dbReference type="Pfam" id="PF01490"/>
    </source>
</evidence>